<dbReference type="PANTHER" id="PTHR48078">
    <property type="entry name" value="THREONINE DEHYDRATASE, MITOCHONDRIAL-RELATED"/>
    <property type="match status" value="1"/>
</dbReference>
<dbReference type="Proteomes" id="UP000178912">
    <property type="component" value="Unassembled WGS sequence"/>
</dbReference>
<dbReference type="Gene3D" id="3.40.50.1100">
    <property type="match status" value="2"/>
</dbReference>
<keyword evidence="6" id="KW-0312">Gluconeogenesis</keyword>
<evidence type="ECO:0000256" key="5">
    <source>
        <dbReference type="ARBA" id="ARBA00012093"/>
    </source>
</evidence>
<dbReference type="FunFam" id="3.40.50.1100:FF:000040">
    <property type="entry name" value="L-serine dehydratase, putative"/>
    <property type="match status" value="1"/>
</dbReference>
<evidence type="ECO:0000256" key="10">
    <source>
        <dbReference type="ARBA" id="ARBA00049406"/>
    </source>
</evidence>
<evidence type="ECO:0000256" key="8">
    <source>
        <dbReference type="ARBA" id="ARBA00022898"/>
    </source>
</evidence>
<protein>
    <recommendedName>
        <fullName evidence="5">L-serine ammonia-lyase</fullName>
        <ecNumber evidence="5">4.3.1.17</ecNumber>
    </recommendedName>
</protein>
<dbReference type="AlphaFoldDB" id="A0A1E1JVJ9"/>
<comment type="subcellular location">
    <subcellularLocation>
        <location evidence="2">Cytoplasm</location>
    </subcellularLocation>
</comment>
<dbReference type="CDD" id="cd06448">
    <property type="entry name" value="L-Ser-dehyd"/>
    <property type="match status" value="1"/>
</dbReference>
<dbReference type="Pfam" id="PF00291">
    <property type="entry name" value="PALP"/>
    <property type="match status" value="1"/>
</dbReference>
<keyword evidence="8" id="KW-0663">Pyridoxal phosphate</keyword>
<reference evidence="13" key="1">
    <citation type="submission" date="2016-03" db="EMBL/GenBank/DDBJ databases">
        <authorList>
            <person name="Guldener U."/>
        </authorList>
    </citation>
    <scope>NUCLEOTIDE SEQUENCE [LARGE SCALE GENOMIC DNA]</scope>
    <source>
        <strain evidence="13">04CH-RAC-A.6.1</strain>
    </source>
</reference>
<dbReference type="GO" id="GO:0004794">
    <property type="term" value="F:threonine deaminase activity"/>
    <property type="evidence" value="ECO:0007669"/>
    <property type="project" value="TreeGrafter"/>
</dbReference>
<dbReference type="EMBL" id="FJUX01000003">
    <property type="protein sequence ID" value="CZS89752.1"/>
    <property type="molecule type" value="Genomic_DNA"/>
</dbReference>
<dbReference type="GO" id="GO:0030170">
    <property type="term" value="F:pyridoxal phosphate binding"/>
    <property type="evidence" value="ECO:0007669"/>
    <property type="project" value="InterPro"/>
</dbReference>
<dbReference type="GO" id="GO:0009097">
    <property type="term" value="P:isoleucine biosynthetic process"/>
    <property type="evidence" value="ECO:0007669"/>
    <property type="project" value="TreeGrafter"/>
</dbReference>
<dbReference type="GO" id="GO:0006567">
    <property type="term" value="P:L-threonine catabolic process"/>
    <property type="evidence" value="ECO:0007669"/>
    <property type="project" value="TreeGrafter"/>
</dbReference>
<dbReference type="EC" id="4.3.1.17" evidence="5"/>
<keyword evidence="9" id="KW-0456">Lyase</keyword>
<comment type="pathway">
    <text evidence="3">Carbohydrate biosynthesis; gluconeogenesis.</text>
</comment>
<keyword evidence="13" id="KW-1185">Reference proteome</keyword>
<dbReference type="GO" id="GO:0005737">
    <property type="term" value="C:cytoplasm"/>
    <property type="evidence" value="ECO:0007669"/>
    <property type="project" value="UniProtKB-SubCell"/>
</dbReference>
<evidence type="ECO:0000256" key="9">
    <source>
        <dbReference type="ARBA" id="ARBA00023239"/>
    </source>
</evidence>
<dbReference type="PANTHER" id="PTHR48078:SF2">
    <property type="entry name" value="CATABOLIC L-SERINE_THREONINE DEHYDRATASE"/>
    <property type="match status" value="1"/>
</dbReference>
<organism evidence="12 13">
    <name type="scientific">Rhynchosporium agropyri</name>
    <dbReference type="NCBI Taxonomy" id="914238"/>
    <lineage>
        <taxon>Eukaryota</taxon>
        <taxon>Fungi</taxon>
        <taxon>Dikarya</taxon>
        <taxon>Ascomycota</taxon>
        <taxon>Pezizomycotina</taxon>
        <taxon>Leotiomycetes</taxon>
        <taxon>Helotiales</taxon>
        <taxon>Ploettnerulaceae</taxon>
        <taxon>Rhynchosporium</taxon>
    </lineage>
</organism>
<evidence type="ECO:0000256" key="2">
    <source>
        <dbReference type="ARBA" id="ARBA00004496"/>
    </source>
</evidence>
<keyword evidence="7" id="KW-0963">Cytoplasm</keyword>
<comment type="catalytic activity">
    <reaction evidence="10">
        <text>L-serine = pyruvate + NH4(+)</text>
        <dbReference type="Rhea" id="RHEA:19169"/>
        <dbReference type="ChEBI" id="CHEBI:15361"/>
        <dbReference type="ChEBI" id="CHEBI:28938"/>
        <dbReference type="ChEBI" id="CHEBI:33384"/>
        <dbReference type="EC" id="4.3.1.17"/>
    </reaction>
</comment>
<dbReference type="InterPro" id="IPR001926">
    <property type="entry name" value="TrpB-like_PALP"/>
</dbReference>
<sequence length="428" mass="46305">MSSSSPPQTKPWVSTPCILSAALSRSAGCNIYLKLETLQPSGSFKSRALGNFLSKAILAHGPSKPVHFYCASGGNAGLACVVAATMLKRPATIVVPMSTSVLMIEKLKNLGADVVQIGAHWSEADTYLREELLGKDEDGVYVPPFDHELLWEGNSTIVDELEEQMSPKGGYDALVCSVGGGGLFSGVMQGLERHGKLLSGKGQTVKVLAVETKGAESLNLSVTNKRLSRLPAITSIATSLGATQVASQAFEWGMKDDVTSHVLSDAEAAMACVNFADDERILVEPACGVSIAPAYNDTLHSLLYPTLSPEEFAKLNIVLIVCGGSNVTIQILEKYRETYSQDRDVLEKFHSRRIREEGAKAVPTKLQAEPRIPFILHNEEEHKRDDVLAQARGRNFEGEQVVPRPAIGTMTLGEMERQIEEFGKVVKP</sequence>
<dbReference type="GO" id="GO:0006094">
    <property type="term" value="P:gluconeogenesis"/>
    <property type="evidence" value="ECO:0007669"/>
    <property type="project" value="UniProtKB-KW"/>
</dbReference>
<evidence type="ECO:0000313" key="12">
    <source>
        <dbReference type="EMBL" id="CZS89752.1"/>
    </source>
</evidence>
<dbReference type="GO" id="GO:0003941">
    <property type="term" value="F:L-serine ammonia-lyase activity"/>
    <property type="evidence" value="ECO:0007669"/>
    <property type="project" value="UniProtKB-EC"/>
</dbReference>
<gene>
    <name evidence="12" type="ORF">RAG0_01027</name>
</gene>
<dbReference type="InterPro" id="IPR050147">
    <property type="entry name" value="Ser/Thr_Dehydratase"/>
</dbReference>
<comment type="similarity">
    <text evidence="4">Belongs to the serine/threonine dehydratase family.</text>
</comment>
<evidence type="ECO:0000256" key="6">
    <source>
        <dbReference type="ARBA" id="ARBA00022432"/>
    </source>
</evidence>
<accession>A0A1E1JVJ9</accession>
<dbReference type="OrthoDB" id="7773036at2759"/>
<dbReference type="InterPro" id="IPR000634">
    <property type="entry name" value="Ser/Thr_deHydtase_PyrdxlP-BS"/>
</dbReference>
<dbReference type="GO" id="GO:0006565">
    <property type="term" value="P:L-serine catabolic process"/>
    <property type="evidence" value="ECO:0007669"/>
    <property type="project" value="TreeGrafter"/>
</dbReference>
<evidence type="ECO:0000256" key="4">
    <source>
        <dbReference type="ARBA" id="ARBA00010869"/>
    </source>
</evidence>
<name>A0A1E1JVJ9_9HELO</name>
<evidence type="ECO:0000256" key="7">
    <source>
        <dbReference type="ARBA" id="ARBA00022490"/>
    </source>
</evidence>
<evidence type="ECO:0000313" key="13">
    <source>
        <dbReference type="Proteomes" id="UP000178912"/>
    </source>
</evidence>
<evidence type="ECO:0000256" key="3">
    <source>
        <dbReference type="ARBA" id="ARBA00004742"/>
    </source>
</evidence>
<dbReference type="PROSITE" id="PS00165">
    <property type="entry name" value="DEHYDRATASE_SER_THR"/>
    <property type="match status" value="1"/>
</dbReference>
<dbReference type="SUPFAM" id="SSF53686">
    <property type="entry name" value="Tryptophan synthase beta subunit-like PLP-dependent enzymes"/>
    <property type="match status" value="1"/>
</dbReference>
<feature type="domain" description="Tryptophan synthase beta chain-like PALP" evidence="11">
    <location>
        <begin position="14"/>
        <end position="296"/>
    </location>
</feature>
<comment type="cofactor">
    <cofactor evidence="1">
        <name>pyridoxal 5'-phosphate</name>
        <dbReference type="ChEBI" id="CHEBI:597326"/>
    </cofactor>
</comment>
<evidence type="ECO:0000259" key="11">
    <source>
        <dbReference type="Pfam" id="PF00291"/>
    </source>
</evidence>
<proteinExistence type="inferred from homology"/>
<evidence type="ECO:0000256" key="1">
    <source>
        <dbReference type="ARBA" id="ARBA00001933"/>
    </source>
</evidence>
<dbReference type="InterPro" id="IPR036052">
    <property type="entry name" value="TrpB-like_PALP_sf"/>
</dbReference>